<accession>A0A1I1JU27</accession>
<organism evidence="2 3">
    <name type="scientific">Natronobacterium haloterrestre</name>
    <name type="common">Halobiforma haloterrestris</name>
    <dbReference type="NCBI Taxonomy" id="148448"/>
    <lineage>
        <taxon>Archaea</taxon>
        <taxon>Methanobacteriati</taxon>
        <taxon>Methanobacteriota</taxon>
        <taxon>Stenosarchaea group</taxon>
        <taxon>Halobacteria</taxon>
        <taxon>Halobacteriales</taxon>
        <taxon>Natrialbaceae</taxon>
        <taxon>Natronobacterium</taxon>
    </lineage>
</organism>
<dbReference type="AlphaFoldDB" id="A0A1I1JU27"/>
<dbReference type="RefSeq" id="WP_089789173.1">
    <property type="nucleotide sequence ID" value="NZ_FOKW01000009.1"/>
</dbReference>
<dbReference type="SUPFAM" id="SSF46785">
    <property type="entry name" value="Winged helix' DNA-binding domain"/>
    <property type="match status" value="1"/>
</dbReference>
<dbReference type="InterPro" id="IPR036388">
    <property type="entry name" value="WH-like_DNA-bd_sf"/>
</dbReference>
<reference evidence="3" key="1">
    <citation type="submission" date="2016-10" db="EMBL/GenBank/DDBJ databases">
        <authorList>
            <person name="Varghese N."/>
            <person name="Submissions S."/>
        </authorList>
    </citation>
    <scope>NUCLEOTIDE SEQUENCE [LARGE SCALE GENOMIC DNA]</scope>
    <source>
        <strain evidence="3">DSM 13078</strain>
    </source>
</reference>
<dbReference type="GO" id="GO:0003700">
    <property type="term" value="F:DNA-binding transcription factor activity"/>
    <property type="evidence" value="ECO:0007669"/>
    <property type="project" value="InterPro"/>
</dbReference>
<dbReference type="OrthoDB" id="371687at2157"/>
<dbReference type="CDD" id="cd00090">
    <property type="entry name" value="HTH_ARSR"/>
    <property type="match status" value="1"/>
</dbReference>
<dbReference type="InterPro" id="IPR001845">
    <property type="entry name" value="HTH_ArsR_DNA-bd_dom"/>
</dbReference>
<proteinExistence type="predicted"/>
<keyword evidence="3" id="KW-1185">Reference proteome</keyword>
<dbReference type="Pfam" id="PF12840">
    <property type="entry name" value="HTH_20"/>
    <property type="match status" value="1"/>
</dbReference>
<sequence length="190" mass="21099">MAEFTSDVTVEDVVVRDTNVSDAVDEPVRAMILDMLADAERSVADLEAALEQRGYDRTRNTIRHHVNELRDAGLVEVARLEERGGGTTKYYRANTIVLSYAVPDDRREDVAAMAAEIAPDISEIVANLEDEHRDTIESIADEMAPCEHCRSQKYETYLLLTILRRGFVEGIVRERNGDGNEASGGSEGLD</sequence>
<dbReference type="Proteomes" id="UP000199161">
    <property type="component" value="Unassembled WGS sequence"/>
</dbReference>
<evidence type="ECO:0000313" key="3">
    <source>
        <dbReference type="Proteomes" id="UP000199161"/>
    </source>
</evidence>
<dbReference type="SMART" id="SM00418">
    <property type="entry name" value="HTH_ARSR"/>
    <property type="match status" value="1"/>
</dbReference>
<feature type="domain" description="HTH arsR-type" evidence="1">
    <location>
        <begin position="19"/>
        <end position="103"/>
    </location>
</feature>
<dbReference type="InterPro" id="IPR011991">
    <property type="entry name" value="ArsR-like_HTH"/>
</dbReference>
<dbReference type="InterPro" id="IPR036390">
    <property type="entry name" value="WH_DNA-bd_sf"/>
</dbReference>
<dbReference type="EMBL" id="FOKW01000009">
    <property type="protein sequence ID" value="SFC49998.1"/>
    <property type="molecule type" value="Genomic_DNA"/>
</dbReference>
<dbReference type="Gene3D" id="1.10.10.10">
    <property type="entry name" value="Winged helix-like DNA-binding domain superfamily/Winged helix DNA-binding domain"/>
    <property type="match status" value="1"/>
</dbReference>
<evidence type="ECO:0000259" key="1">
    <source>
        <dbReference type="SMART" id="SM00418"/>
    </source>
</evidence>
<name>A0A1I1JU27_NATHA</name>
<protein>
    <submittedName>
        <fullName evidence="2">Transcriptional regulator, ArsR family</fullName>
    </submittedName>
</protein>
<evidence type="ECO:0000313" key="2">
    <source>
        <dbReference type="EMBL" id="SFC49998.1"/>
    </source>
</evidence>
<gene>
    <name evidence="2" type="ORF">SAMN05444422_109102</name>
</gene>